<dbReference type="Pfam" id="PF14390">
    <property type="entry name" value="DUF4420"/>
    <property type="match status" value="1"/>
</dbReference>
<keyword evidence="2" id="KW-1185">Reference proteome</keyword>
<gene>
    <name evidence="1" type="ORF">ACFQ27_09415</name>
</gene>
<comment type="caution">
    <text evidence="1">The sequence shown here is derived from an EMBL/GenBank/DDBJ whole genome shotgun (WGS) entry which is preliminary data.</text>
</comment>
<proteinExistence type="predicted"/>
<dbReference type="InterPro" id="IPR025534">
    <property type="entry name" value="DUF4420"/>
</dbReference>
<reference evidence="2" key="1">
    <citation type="journal article" date="2019" name="Int. J. Syst. Evol. Microbiol.">
        <title>The Global Catalogue of Microorganisms (GCM) 10K type strain sequencing project: providing services to taxonomists for standard genome sequencing and annotation.</title>
        <authorList>
            <consortium name="The Broad Institute Genomics Platform"/>
            <consortium name="The Broad Institute Genome Sequencing Center for Infectious Disease"/>
            <person name="Wu L."/>
            <person name="Ma J."/>
        </authorList>
    </citation>
    <scope>NUCLEOTIDE SEQUENCE [LARGE SCALE GENOMIC DNA]</scope>
    <source>
        <strain evidence="2">CCUG 55074</strain>
    </source>
</reference>
<dbReference type="Proteomes" id="UP001597216">
    <property type="component" value="Unassembled WGS sequence"/>
</dbReference>
<protein>
    <submittedName>
        <fullName evidence="1">PD-(D/E)XK motif protein</fullName>
    </submittedName>
</protein>
<dbReference type="EMBL" id="JBHTLQ010000017">
    <property type="protein sequence ID" value="MFD1190797.1"/>
    <property type="molecule type" value="Genomic_DNA"/>
</dbReference>
<dbReference type="RefSeq" id="WP_377353403.1">
    <property type="nucleotide sequence ID" value="NZ_JBHTLQ010000017.1"/>
</dbReference>
<name>A0ABW3T463_9CAUL</name>
<organism evidence="1 2">
    <name type="scientific">Phenylobacterium conjunctum</name>
    <dbReference type="NCBI Taxonomy" id="1298959"/>
    <lineage>
        <taxon>Bacteria</taxon>
        <taxon>Pseudomonadati</taxon>
        <taxon>Pseudomonadota</taxon>
        <taxon>Alphaproteobacteria</taxon>
        <taxon>Caulobacterales</taxon>
        <taxon>Caulobacteraceae</taxon>
        <taxon>Phenylobacterium</taxon>
    </lineage>
</organism>
<evidence type="ECO:0000313" key="1">
    <source>
        <dbReference type="EMBL" id="MFD1190797.1"/>
    </source>
</evidence>
<sequence length="337" mass="35844">MSGLEAAWTILEDEPRSRSGWYSRRILPEAACVIRAGLREPVGTRALLLEVPAGAVPTGTEWPECVGFVVGPEMMVPGPGGAVRICLEERSPLWRELFTVMATQVSQHIAQAAGPPAAVAILLSRLAAWQRFMSENGPGPLSEEARTGLVAELLFLEREVLTILPVAEALAAWQGPSKAPQDFRFPAGLVEVKGSTAAAPASFRVANLEQLSGAGGLPVLLCHLSMSLAGVTARTLPEIVDELRALAERAGAATSHRLEDLLFQAGYLDAHISSYRTPAYEVRALTRYLVSEGFPRLTPETVPPGVSAATYMVSLSACAPYEVDATRAALIIGSPNV</sequence>
<accession>A0ABW3T463</accession>
<evidence type="ECO:0000313" key="2">
    <source>
        <dbReference type="Proteomes" id="UP001597216"/>
    </source>
</evidence>